<feature type="signal peptide" evidence="1">
    <location>
        <begin position="1"/>
        <end position="22"/>
    </location>
</feature>
<keyword evidence="1" id="KW-0732">Signal</keyword>
<dbReference type="EMBL" id="JABFCR010000057">
    <property type="protein sequence ID" value="NNU34604.1"/>
    <property type="molecule type" value="Genomic_DNA"/>
</dbReference>
<sequence length="126" mass="13878">MMKTKNILALFAFILLQLNIYAQNNYSISGTVKNTTGELMESATVFLAGSEKIVATDKQGAFRFNNIDPGTYQVVITMVGYTSAKQNVIVQDKPETVDLVLGEKQIVLNEVIIGDKNARANILKHL</sequence>
<gene>
    <name evidence="2" type="ORF">HK413_11885</name>
</gene>
<dbReference type="InterPro" id="IPR008969">
    <property type="entry name" value="CarboxyPept-like_regulatory"/>
</dbReference>
<evidence type="ECO:0000313" key="2">
    <source>
        <dbReference type="EMBL" id="NNU34604.1"/>
    </source>
</evidence>
<feature type="chain" id="PRO_5046128927" evidence="1">
    <location>
        <begin position="23"/>
        <end position="126"/>
    </location>
</feature>
<comment type="caution">
    <text evidence="2">The sequence shown here is derived from an EMBL/GenBank/DDBJ whole genome shotgun (WGS) entry which is preliminary data.</text>
</comment>
<accession>A0ABX1W420</accession>
<organism evidence="2 3">
    <name type="scientific">Mucilaginibacter humi</name>
    <dbReference type="NCBI Taxonomy" id="2732510"/>
    <lineage>
        <taxon>Bacteria</taxon>
        <taxon>Pseudomonadati</taxon>
        <taxon>Bacteroidota</taxon>
        <taxon>Sphingobacteriia</taxon>
        <taxon>Sphingobacteriales</taxon>
        <taxon>Sphingobacteriaceae</taxon>
        <taxon>Mucilaginibacter</taxon>
    </lineage>
</organism>
<evidence type="ECO:0000313" key="3">
    <source>
        <dbReference type="Proteomes" id="UP000566071"/>
    </source>
</evidence>
<dbReference type="RefSeq" id="WP_175270278.1">
    <property type="nucleotide sequence ID" value="NZ_JABFCR010000057.1"/>
</dbReference>
<name>A0ABX1W420_9SPHI</name>
<dbReference type="SUPFAM" id="SSF49464">
    <property type="entry name" value="Carboxypeptidase regulatory domain-like"/>
    <property type="match status" value="1"/>
</dbReference>
<proteinExistence type="predicted"/>
<evidence type="ECO:0000256" key="1">
    <source>
        <dbReference type="SAM" id="SignalP"/>
    </source>
</evidence>
<protein>
    <submittedName>
        <fullName evidence="2">Carboxypeptidase-like regulatory domain-containing protein</fullName>
    </submittedName>
</protein>
<dbReference type="Pfam" id="PF13620">
    <property type="entry name" value="CarboxypepD_reg"/>
    <property type="match status" value="1"/>
</dbReference>
<reference evidence="2 3" key="1">
    <citation type="submission" date="2020-05" db="EMBL/GenBank/DDBJ databases">
        <authorList>
            <person name="Khan S.A."/>
            <person name="Jeon C.O."/>
            <person name="Chun B.H."/>
        </authorList>
    </citation>
    <scope>NUCLEOTIDE SEQUENCE [LARGE SCALE GENOMIC DNA]</scope>
    <source>
        <strain evidence="2 3">S1162</strain>
    </source>
</reference>
<keyword evidence="3" id="KW-1185">Reference proteome</keyword>
<dbReference type="Gene3D" id="2.60.40.1120">
    <property type="entry name" value="Carboxypeptidase-like, regulatory domain"/>
    <property type="match status" value="1"/>
</dbReference>
<dbReference type="Proteomes" id="UP000566071">
    <property type="component" value="Unassembled WGS sequence"/>
</dbReference>